<comment type="caution">
    <text evidence="2">The sequence shown here is derived from an EMBL/GenBank/DDBJ whole genome shotgun (WGS) entry which is preliminary data.</text>
</comment>
<dbReference type="EMBL" id="BARV01018941">
    <property type="protein sequence ID" value="GAI25384.1"/>
    <property type="molecule type" value="Genomic_DNA"/>
</dbReference>
<reference evidence="2" key="1">
    <citation type="journal article" date="2014" name="Front. Microbiol.">
        <title>High frequency of phylogenetically diverse reductive dehalogenase-homologous genes in deep subseafloor sedimentary metagenomes.</title>
        <authorList>
            <person name="Kawai M."/>
            <person name="Futagami T."/>
            <person name="Toyoda A."/>
            <person name="Takaki Y."/>
            <person name="Nishi S."/>
            <person name="Hori S."/>
            <person name="Arai W."/>
            <person name="Tsubouchi T."/>
            <person name="Morono Y."/>
            <person name="Uchiyama I."/>
            <person name="Ito T."/>
            <person name="Fujiyama A."/>
            <person name="Inagaki F."/>
            <person name="Takami H."/>
        </authorList>
    </citation>
    <scope>NUCLEOTIDE SEQUENCE</scope>
    <source>
        <strain evidence="2">Expedition CK06-06</strain>
    </source>
</reference>
<proteinExistence type="predicted"/>
<dbReference type="Pfam" id="PF05168">
    <property type="entry name" value="HEPN"/>
    <property type="match status" value="1"/>
</dbReference>
<dbReference type="InterPro" id="IPR007842">
    <property type="entry name" value="HEPN_dom"/>
</dbReference>
<feature type="domain" description="HEPN" evidence="1">
    <location>
        <begin position="1"/>
        <end position="53"/>
    </location>
</feature>
<sequence length="70" mass="8320">TDISEFTEILNECRRLDRYYIPTRYPNGLPGGIPFRHFTEEDIKDALDDAERVVNFCRKFLQKKGVLKDR</sequence>
<evidence type="ECO:0000313" key="2">
    <source>
        <dbReference type="EMBL" id="GAI25384.1"/>
    </source>
</evidence>
<dbReference type="PROSITE" id="PS50910">
    <property type="entry name" value="HEPN"/>
    <property type="match status" value="1"/>
</dbReference>
<protein>
    <recommendedName>
        <fullName evidence="1">HEPN domain-containing protein</fullName>
    </recommendedName>
</protein>
<dbReference type="SUPFAM" id="SSF81593">
    <property type="entry name" value="Nucleotidyltransferase substrate binding subunit/domain"/>
    <property type="match status" value="1"/>
</dbReference>
<name>X1P392_9ZZZZ</name>
<feature type="non-terminal residue" evidence="2">
    <location>
        <position position="1"/>
    </location>
</feature>
<accession>X1P392</accession>
<dbReference type="AlphaFoldDB" id="X1P392"/>
<dbReference type="Gene3D" id="1.20.120.330">
    <property type="entry name" value="Nucleotidyltransferases domain 2"/>
    <property type="match status" value="1"/>
</dbReference>
<evidence type="ECO:0000259" key="1">
    <source>
        <dbReference type="PROSITE" id="PS50910"/>
    </source>
</evidence>
<organism evidence="2">
    <name type="scientific">marine sediment metagenome</name>
    <dbReference type="NCBI Taxonomy" id="412755"/>
    <lineage>
        <taxon>unclassified sequences</taxon>
        <taxon>metagenomes</taxon>
        <taxon>ecological metagenomes</taxon>
    </lineage>
</organism>
<gene>
    <name evidence="2" type="ORF">S06H3_31932</name>
</gene>